<dbReference type="Proteomes" id="UP000315423">
    <property type="component" value="Unassembled WGS sequence"/>
</dbReference>
<evidence type="ECO:0000313" key="2">
    <source>
        <dbReference type="Proteomes" id="UP000315423"/>
    </source>
</evidence>
<evidence type="ECO:0000313" key="1">
    <source>
        <dbReference type="EMBL" id="TKY91951.1"/>
    </source>
</evidence>
<comment type="caution">
    <text evidence="1">The sequence shown here is derived from an EMBL/GenBank/DDBJ whole genome shotgun (WGS) entry which is preliminary data.</text>
</comment>
<proteinExistence type="predicted"/>
<gene>
    <name evidence="1" type="ORF">C5S46_03185</name>
</gene>
<sequence>MPCKTCGEILLIGKHLDDTALWCPKCNGIEVLDKSEMIKLSAKELKKASDDKNKLFIKYDKKSIIGSLCATLEAVSIDKNNFRHICSTSYAIKDVLKKKAEVFGSKKMLYTDLQQLIQIYDFEFQEMYVNHSLINDGYVVGVIIPPDKISEYAMNQYHLQKKTEETVGRFTEDWNFNRLIATRYGLYSQNDLLKQNGPKQWSPKSIDNNELNLINYLFQFTAGTSKLSKDLKLNVDMVDGLKQLSEDLLYLFVPDFIGELSGTIHATKKSEIIESLSKAVSNPDKIYDRIVNVEFPLITEIEDICFVLPNTCTFYRQLLYSQKYENELNQEKNIWGTRLEELVFKTVELFGYNVINPSNNKPLLNFIIEDQNDKINNKAKSFELDIAGFKDDCSVIVECKHWDIGSGFFKRRSIEKRKKKFQAELKKFQHKIDLIKSDDKFNFLTKDKSLNAFLVTLHPEPIEQYGDIKVVPFSQFSPGEPEFSSYEKNELKMKKETVFAQRNYKNGKSMIGIDYTKMVLNPYGINHFRIEPVNELKSYIYVGDGIVDSFDQDELVIDTPCSMPVIVDLIQEDFGYLKSRKIKKNCKVRYQIYTTDPLLATYYLRFITRL</sequence>
<accession>A0AC61SBJ7</accession>
<name>A0AC61SBJ7_9EURY</name>
<dbReference type="EMBL" id="QYBA01000102">
    <property type="protein sequence ID" value="TKY91951.1"/>
    <property type="molecule type" value="Genomic_DNA"/>
</dbReference>
<protein>
    <submittedName>
        <fullName evidence="1">Uncharacterized protein</fullName>
    </submittedName>
</protein>
<reference evidence="1" key="1">
    <citation type="submission" date="2018-09" db="EMBL/GenBank/DDBJ databases">
        <title>A genomic encyclopedia of anaerobic methanotrophic archaea.</title>
        <authorList>
            <person name="Skennerton C.T."/>
            <person name="Chadwick G.L."/>
            <person name="Laso-Perez R."/>
            <person name="Leu A.O."/>
            <person name="Speth D.R."/>
            <person name="Yu H."/>
            <person name="Morgan-Lang C."/>
            <person name="Hatzenpichler R."/>
            <person name="Goudeau D."/>
            <person name="Malmstrom R."/>
            <person name="Woyke T."/>
            <person name="Hallam S."/>
            <person name="Tyson G.W."/>
            <person name="Wegener G."/>
            <person name="Boetius A."/>
            <person name="Orphan V.J."/>
        </authorList>
    </citation>
    <scope>NUCLEOTIDE SEQUENCE</scope>
    <source>
        <strain evidence="1">CONS3730D10UFb2</strain>
    </source>
</reference>
<organism evidence="1 2">
    <name type="scientific">Candidatus Methanomarinus sp</name>
    <dbReference type="NCBI Taxonomy" id="3386244"/>
    <lineage>
        <taxon>Archaea</taxon>
        <taxon>Methanobacteriati</taxon>
        <taxon>Methanobacteriota</taxon>
        <taxon>Stenosarchaea group</taxon>
        <taxon>Methanomicrobia</taxon>
        <taxon>Methanosarcinales</taxon>
        <taxon>ANME-2 cluster</taxon>
        <taxon>Candidatus Methanocomedenaceae</taxon>
        <taxon>Candidatus Methanomarinus</taxon>
    </lineage>
</organism>